<dbReference type="EMBL" id="FR796432">
    <property type="protein sequence ID" value="CAJ08975.1"/>
    <property type="molecule type" value="Genomic_DNA"/>
</dbReference>
<dbReference type="InParanoid" id="Q4Q254"/>
<organism evidence="2 3">
    <name type="scientific">Leishmania major</name>
    <dbReference type="NCBI Taxonomy" id="5664"/>
    <lineage>
        <taxon>Eukaryota</taxon>
        <taxon>Discoba</taxon>
        <taxon>Euglenozoa</taxon>
        <taxon>Kinetoplastea</taxon>
        <taxon>Metakinetoplastina</taxon>
        <taxon>Trypanosomatida</taxon>
        <taxon>Trypanosomatidae</taxon>
        <taxon>Leishmaniinae</taxon>
        <taxon>Leishmania</taxon>
    </lineage>
</organism>
<evidence type="ECO:0000313" key="2">
    <source>
        <dbReference type="EMBL" id="CAJ08975.1"/>
    </source>
</evidence>
<accession>Q4Q254</accession>
<protein>
    <submittedName>
        <fullName evidence="2">Uncharacterized protein</fullName>
    </submittedName>
</protein>
<dbReference type="OMA" id="KAASHVW"/>
<evidence type="ECO:0000256" key="1">
    <source>
        <dbReference type="SAM" id="Coils"/>
    </source>
</evidence>
<reference evidence="2 3" key="1">
    <citation type="journal article" date="2005" name="Science">
        <title>The genome of the kinetoplastid parasite, Leishmania major.</title>
        <authorList>
            <person name="Ivens A.C."/>
            <person name="Peacock C.S."/>
            <person name="Worthey E.A."/>
            <person name="Murphy L."/>
            <person name="Aggarwal G."/>
            <person name="Berriman M."/>
            <person name="Sisk E."/>
            <person name="Rajandream M.A."/>
            <person name="Adlem E."/>
            <person name="Aert R."/>
            <person name="Anupama A."/>
            <person name="Apostolou Z."/>
            <person name="Attipoe P."/>
            <person name="Bason N."/>
            <person name="Bauser C."/>
            <person name="Beck A."/>
            <person name="Beverley S.M."/>
            <person name="Bianchettin G."/>
            <person name="Borzym K."/>
            <person name="Bothe G."/>
            <person name="Bruschi C.V."/>
            <person name="Collins M."/>
            <person name="Cadag E."/>
            <person name="Ciarloni L."/>
            <person name="Clayton C."/>
            <person name="Coulson R.M."/>
            <person name="Cronin A."/>
            <person name="Cruz A.K."/>
            <person name="Davies R.M."/>
            <person name="De Gaudenzi J."/>
            <person name="Dobson D.E."/>
            <person name="Duesterhoeft A."/>
            <person name="Fazelina G."/>
            <person name="Fosker N."/>
            <person name="Frasch A.C."/>
            <person name="Fraser A."/>
            <person name="Fuchs M."/>
            <person name="Gabel C."/>
            <person name="Goble A."/>
            <person name="Goffeau A."/>
            <person name="Harris D."/>
            <person name="Hertz-Fowler C."/>
            <person name="Hilbert H."/>
            <person name="Horn D."/>
            <person name="Huang Y."/>
            <person name="Klages S."/>
            <person name="Knights A."/>
            <person name="Kube M."/>
            <person name="Larke N."/>
            <person name="Litvin L."/>
            <person name="Lord A."/>
            <person name="Louie T."/>
            <person name="Marra M."/>
            <person name="Masuy D."/>
            <person name="Matthews K."/>
            <person name="Michaeli S."/>
            <person name="Mottram J.C."/>
            <person name="Muller-Auer S."/>
            <person name="Munden H."/>
            <person name="Nelson S."/>
            <person name="Norbertczak H."/>
            <person name="Oliver K."/>
            <person name="O'neil S."/>
            <person name="Pentony M."/>
            <person name="Pohl T.M."/>
            <person name="Price C."/>
            <person name="Purnelle B."/>
            <person name="Quail M.A."/>
            <person name="Rabbinowitsch E."/>
            <person name="Reinhardt R."/>
            <person name="Rieger M."/>
            <person name="Rinta J."/>
            <person name="Robben J."/>
            <person name="Robertson L."/>
            <person name="Ruiz J.C."/>
            <person name="Rutter S."/>
            <person name="Saunders D."/>
            <person name="Schafer M."/>
            <person name="Schein J."/>
            <person name="Schwartz D.C."/>
            <person name="Seeger K."/>
            <person name="Seyler A."/>
            <person name="Sharp S."/>
            <person name="Shin H."/>
            <person name="Sivam D."/>
            <person name="Squares R."/>
            <person name="Squares S."/>
            <person name="Tosato V."/>
            <person name="Vogt C."/>
            <person name="Volckaert G."/>
            <person name="Wambutt R."/>
            <person name="Warren T."/>
            <person name="Wedler H."/>
            <person name="Woodward J."/>
            <person name="Zhou S."/>
            <person name="Zimmermann W."/>
            <person name="Smith D.F."/>
            <person name="Blackwell J.M."/>
            <person name="Stuart K.D."/>
            <person name="Barrell B."/>
            <person name="Myler P.J."/>
        </authorList>
    </citation>
    <scope>NUCLEOTIDE SEQUENCE [LARGE SCALE GENOMIC DNA]</scope>
    <source>
        <strain evidence="3">MHOM/IL/81/Friedlin</strain>
    </source>
</reference>
<keyword evidence="3" id="KW-1185">Reference proteome</keyword>
<dbReference type="AlphaFoldDB" id="Q4Q254"/>
<dbReference type="GeneID" id="5655272"/>
<name>Q4Q254_LEIMA</name>
<gene>
    <name evidence="2" type="ORF">LMJF_36_0240</name>
</gene>
<sequence length="224" mass="25623">MLFDGDDDNLPEVPTIRSNTLMPLTTSDAQAQRLQQLEAEYRASRAETAAFRPRAAHRCSSSRPVSPPEPVKAASHVWEERDEAAFYELHSLVPHLSPQFACSYSDAVLLIAAIQSGGAASGNRHTLADKCQSLEADRRQLEQRLEKFRVQCEELKREVAEVKQKLRVVQEESRNSVNALAQRREEMRKQLLLEETRAEKLMVRNKKLEQENDSLKGRVREQFR</sequence>
<proteinExistence type="predicted"/>
<dbReference type="VEuPathDB" id="TriTrypDB:LMJSD75_360007500"/>
<dbReference type="HOGENOM" id="CLU_1296715_0_0_1"/>
<evidence type="ECO:0000313" key="3">
    <source>
        <dbReference type="Proteomes" id="UP000000542"/>
    </source>
</evidence>
<dbReference type="eggNOG" id="ENOG502S4U7">
    <property type="taxonomic scope" value="Eukaryota"/>
</dbReference>
<dbReference type="RefSeq" id="XP_001686594.1">
    <property type="nucleotide sequence ID" value="XM_001686542.1"/>
</dbReference>
<dbReference type="VEuPathDB" id="TriTrypDB:LMJFC_360008500"/>
<reference evidence="2 3" key="2">
    <citation type="journal article" date="2011" name="Genome Res.">
        <title>Chromosome and gene copy number variation allow major structural change between species and strains of Leishmania.</title>
        <authorList>
            <person name="Rogers M.B."/>
            <person name="Hilley J.D."/>
            <person name="Dickens N.J."/>
            <person name="Wilkes J."/>
            <person name="Bates P.A."/>
            <person name="Depledge D.P."/>
            <person name="Harris D."/>
            <person name="Her Y."/>
            <person name="Herzyk P."/>
            <person name="Imamura H."/>
            <person name="Otto T.D."/>
            <person name="Sanders M."/>
            <person name="Seeger K."/>
            <person name="Dujardin J.C."/>
            <person name="Berriman M."/>
            <person name="Smith D.F."/>
            <person name="Hertz-Fowler C."/>
            <person name="Mottram J.C."/>
        </authorList>
    </citation>
    <scope>NUCLEOTIDE SEQUENCE [LARGE SCALE GENOMIC DNA]</scope>
    <source>
        <strain evidence="3">MHOM/IL/81/Friedlin</strain>
    </source>
</reference>
<feature type="coiled-coil region" evidence="1">
    <location>
        <begin position="124"/>
        <end position="218"/>
    </location>
</feature>
<dbReference type="Proteomes" id="UP000000542">
    <property type="component" value="Chromosome 36"/>
</dbReference>
<dbReference type="VEuPathDB" id="TriTrypDB:LmjF.36.0240"/>
<dbReference type="VEuPathDB" id="TriTrypDB:LMJLV39_360007700"/>
<dbReference type="KEGG" id="lma:LMJF_36_0240"/>
<keyword evidence="1" id="KW-0175">Coiled coil</keyword>